<dbReference type="SUPFAM" id="SSF56601">
    <property type="entry name" value="beta-lactamase/transpeptidase-like"/>
    <property type="match status" value="1"/>
</dbReference>
<sequence length="300" mass="31852">MRERALVRDLEQALEEGGLRGSFLVRDLDSGEELALGPDLPYPTASLVKVPLALATVERIHGGELDGSRTVEMVPGRDTTAGPFGLSRFRHPARVAVEDLLYLATALSDNTAAQLLFDLTPPERIAGVLRRVGVHGISVRHGIAELTGTPMRALAPGDTHLALELAIGASTEGHGHPVRQLDVTHASSGSARAYVDLLQALWRPTAVSGPVAAHVRGLMGANMLRHRLSPDFASDSATWSSKTGTVLNCRHEIGVVEHADGQALAVAALTESQVPAAAQPGAEALMGRVARRLHDHLRAW</sequence>
<dbReference type="Proteomes" id="UP000654947">
    <property type="component" value="Unassembled WGS sequence"/>
</dbReference>
<reference evidence="2 3" key="1">
    <citation type="journal article" date="2014" name="Int. J. Syst. Evol. Microbiol.">
        <title>Complete genome sequence of Corynebacterium casei LMG S-19264T (=DSM 44701T), isolated from a smear-ripened cheese.</title>
        <authorList>
            <consortium name="US DOE Joint Genome Institute (JGI-PGF)"/>
            <person name="Walter F."/>
            <person name="Albersmeier A."/>
            <person name="Kalinowski J."/>
            <person name="Ruckert C."/>
        </authorList>
    </citation>
    <scope>NUCLEOTIDE SEQUENCE [LARGE SCALE GENOMIC DNA]</scope>
    <source>
        <strain evidence="2 3">KCTC 19473</strain>
    </source>
</reference>
<dbReference type="EMBL" id="BMXL01000004">
    <property type="protein sequence ID" value="GHD20111.1"/>
    <property type="molecule type" value="Genomic_DNA"/>
</dbReference>
<organism evidence="2 3">
    <name type="scientific">Nocardiopsis kunsanensis</name>
    <dbReference type="NCBI Taxonomy" id="141693"/>
    <lineage>
        <taxon>Bacteria</taxon>
        <taxon>Bacillati</taxon>
        <taxon>Actinomycetota</taxon>
        <taxon>Actinomycetes</taxon>
        <taxon>Streptosporangiales</taxon>
        <taxon>Nocardiopsidaceae</taxon>
        <taxon>Nocardiopsis</taxon>
    </lineage>
</organism>
<evidence type="ECO:0000313" key="3">
    <source>
        <dbReference type="Proteomes" id="UP000654947"/>
    </source>
</evidence>
<dbReference type="RefSeq" id="WP_017575626.1">
    <property type="nucleotide sequence ID" value="NZ_BMXL01000004.1"/>
</dbReference>
<dbReference type="PANTHER" id="PTHR35333:SF3">
    <property type="entry name" value="BETA-LACTAMASE-TYPE TRANSPEPTIDASE FOLD CONTAINING PROTEIN"/>
    <property type="match status" value="1"/>
</dbReference>
<dbReference type="InterPro" id="IPR045155">
    <property type="entry name" value="Beta-lactam_cat"/>
</dbReference>
<protein>
    <submittedName>
        <fullName evidence="2">Serine hydrolase</fullName>
    </submittedName>
</protein>
<accession>A0A918XAP4</accession>
<proteinExistence type="predicted"/>
<evidence type="ECO:0000259" key="1">
    <source>
        <dbReference type="Pfam" id="PF13354"/>
    </source>
</evidence>
<dbReference type="InterPro" id="IPR012338">
    <property type="entry name" value="Beta-lactam/transpept-like"/>
</dbReference>
<dbReference type="Gene3D" id="3.40.710.10">
    <property type="entry name" value="DD-peptidase/beta-lactamase superfamily"/>
    <property type="match status" value="1"/>
</dbReference>
<comment type="caution">
    <text evidence="2">The sequence shown here is derived from an EMBL/GenBank/DDBJ whole genome shotgun (WGS) entry which is preliminary data.</text>
</comment>
<dbReference type="PANTHER" id="PTHR35333">
    <property type="entry name" value="BETA-LACTAMASE"/>
    <property type="match status" value="1"/>
</dbReference>
<dbReference type="GO" id="GO:0008800">
    <property type="term" value="F:beta-lactamase activity"/>
    <property type="evidence" value="ECO:0007669"/>
    <property type="project" value="InterPro"/>
</dbReference>
<feature type="domain" description="Beta-lactamase class A catalytic" evidence="1">
    <location>
        <begin position="22"/>
        <end position="270"/>
    </location>
</feature>
<dbReference type="GO" id="GO:0030655">
    <property type="term" value="P:beta-lactam antibiotic catabolic process"/>
    <property type="evidence" value="ECO:0007669"/>
    <property type="project" value="InterPro"/>
</dbReference>
<dbReference type="Pfam" id="PF13354">
    <property type="entry name" value="Beta-lactamase2"/>
    <property type="match status" value="1"/>
</dbReference>
<keyword evidence="2" id="KW-0378">Hydrolase</keyword>
<keyword evidence="3" id="KW-1185">Reference proteome</keyword>
<dbReference type="InterPro" id="IPR000871">
    <property type="entry name" value="Beta-lactam_class-A"/>
</dbReference>
<name>A0A918XAP4_9ACTN</name>
<evidence type="ECO:0000313" key="2">
    <source>
        <dbReference type="EMBL" id="GHD20111.1"/>
    </source>
</evidence>
<gene>
    <name evidence="2" type="ORF">GCM10007147_11780</name>
</gene>
<dbReference type="GO" id="GO:0046677">
    <property type="term" value="P:response to antibiotic"/>
    <property type="evidence" value="ECO:0007669"/>
    <property type="project" value="InterPro"/>
</dbReference>
<dbReference type="AlphaFoldDB" id="A0A918XAP4"/>